<dbReference type="EMBL" id="ML122266">
    <property type="protein sequence ID" value="RPD60453.1"/>
    <property type="molecule type" value="Genomic_DNA"/>
</dbReference>
<evidence type="ECO:0000256" key="1">
    <source>
        <dbReference type="SAM" id="MobiDB-lite"/>
    </source>
</evidence>
<gene>
    <name evidence="2" type="ORF">L227DRAFT_563645</name>
</gene>
<organism evidence="2 3">
    <name type="scientific">Lentinus tigrinus ALCF2SS1-6</name>
    <dbReference type="NCBI Taxonomy" id="1328759"/>
    <lineage>
        <taxon>Eukaryota</taxon>
        <taxon>Fungi</taxon>
        <taxon>Dikarya</taxon>
        <taxon>Basidiomycota</taxon>
        <taxon>Agaricomycotina</taxon>
        <taxon>Agaricomycetes</taxon>
        <taxon>Polyporales</taxon>
        <taxon>Polyporaceae</taxon>
        <taxon>Lentinus</taxon>
    </lineage>
</organism>
<keyword evidence="3" id="KW-1185">Reference proteome</keyword>
<accession>A0A5C2S9F7</accession>
<name>A0A5C2S9F7_9APHY</name>
<dbReference type="AlphaFoldDB" id="A0A5C2S9F7"/>
<feature type="compositionally biased region" description="Acidic residues" evidence="1">
    <location>
        <begin position="204"/>
        <end position="215"/>
    </location>
</feature>
<evidence type="ECO:0000313" key="3">
    <source>
        <dbReference type="Proteomes" id="UP000313359"/>
    </source>
</evidence>
<evidence type="ECO:0000313" key="2">
    <source>
        <dbReference type="EMBL" id="RPD60453.1"/>
    </source>
</evidence>
<sequence>MRDVYLSHIRQRFPRFQPRHDFDILALGGGHYTGTEEGIFAWLDKELVSQVALVGDVRTALEGARSVLSADGLHVTGLKPSPGDAHVFIRPIPGSRYSIRLFPGSPVLNEFCMDFVKTATGQPVNSPFKFELWSVGASSGMDRRGAFRLRSLESAWGYSSRDILPGAEKFVLRDGMICVLKRPGHKPVRFTVPTRLDNHNSDSSDMDELDFPLHI</sequence>
<protein>
    <submittedName>
        <fullName evidence="2">Uncharacterized protein</fullName>
    </submittedName>
</protein>
<feature type="region of interest" description="Disordered" evidence="1">
    <location>
        <begin position="196"/>
        <end position="215"/>
    </location>
</feature>
<dbReference type="Proteomes" id="UP000313359">
    <property type="component" value="Unassembled WGS sequence"/>
</dbReference>
<reference evidence="2" key="1">
    <citation type="journal article" date="2018" name="Genome Biol. Evol.">
        <title>Genomics and development of Lentinus tigrinus, a white-rot wood-decaying mushroom with dimorphic fruiting bodies.</title>
        <authorList>
            <person name="Wu B."/>
            <person name="Xu Z."/>
            <person name="Knudson A."/>
            <person name="Carlson A."/>
            <person name="Chen N."/>
            <person name="Kovaka S."/>
            <person name="LaButti K."/>
            <person name="Lipzen A."/>
            <person name="Pennachio C."/>
            <person name="Riley R."/>
            <person name="Schakwitz W."/>
            <person name="Umezawa K."/>
            <person name="Ohm R.A."/>
            <person name="Grigoriev I.V."/>
            <person name="Nagy L.G."/>
            <person name="Gibbons J."/>
            <person name="Hibbett D."/>
        </authorList>
    </citation>
    <scope>NUCLEOTIDE SEQUENCE [LARGE SCALE GENOMIC DNA]</scope>
    <source>
        <strain evidence="2">ALCF2SS1-6</strain>
    </source>
</reference>
<proteinExistence type="predicted"/>
<dbReference type="OrthoDB" id="2628807at2759"/>